<dbReference type="GO" id="GO:0006457">
    <property type="term" value="P:protein folding"/>
    <property type="evidence" value="ECO:0007669"/>
    <property type="project" value="InterPro"/>
</dbReference>
<dbReference type="WBParaSite" id="SSLN_0001894001-mRNA-1">
    <property type="protein sequence ID" value="SSLN_0001894001-mRNA-1"/>
    <property type="gene ID" value="SSLN_0001894001"/>
</dbReference>
<protein>
    <submittedName>
        <fullName evidence="3">J domain-containing protein</fullName>
    </submittedName>
</protein>
<name>A0A183TP59_SCHSO</name>
<dbReference type="InterPro" id="IPR036869">
    <property type="entry name" value="J_dom_sf"/>
</dbReference>
<dbReference type="GO" id="GO:0051787">
    <property type="term" value="F:misfolded protein binding"/>
    <property type="evidence" value="ECO:0007669"/>
    <property type="project" value="TreeGrafter"/>
</dbReference>
<dbReference type="GO" id="GO:0005783">
    <property type="term" value="C:endoplasmic reticulum"/>
    <property type="evidence" value="ECO:0007669"/>
    <property type="project" value="TreeGrafter"/>
</dbReference>
<accession>A0A183TP59</accession>
<sequence length="292" mass="33731">LLCILTRSDSLYERLGLSRTASKTDIKRKYRKMAKDIHPDQNDDPEANEQFRKLAEAYECLVDTDKRKRYDDIGIDGCKEGDQHVDHNPFANFFGSMFGGHTQEDERTKRGADVILDLPVTLEEIYSGNFVEVIRCNSYKKPSPGTRQCNCRMEMKTQQVGPGRFQMTQQRVCNECPNFTYEMEDHMLDVEIEVGMRDGHTYPFHLEGEPHPDGDNGDLKFIIRQQAHPVFHRRGDDLYTNVSIGLVDALVGFRFDLPHLDGHKVCHYILYFLINPTNPLGQAARKWGKQRF</sequence>
<organism evidence="3">
    <name type="scientific">Schistocephalus solidus</name>
    <name type="common">Tapeworm</name>
    <dbReference type="NCBI Taxonomy" id="70667"/>
    <lineage>
        <taxon>Eukaryota</taxon>
        <taxon>Metazoa</taxon>
        <taxon>Spiralia</taxon>
        <taxon>Lophotrochozoa</taxon>
        <taxon>Platyhelminthes</taxon>
        <taxon>Cestoda</taxon>
        <taxon>Eucestoda</taxon>
        <taxon>Diphyllobothriidea</taxon>
        <taxon>Diphyllobothriidae</taxon>
        <taxon>Schistocephalus</taxon>
    </lineage>
</organism>
<proteinExistence type="predicted"/>
<dbReference type="InterPro" id="IPR002939">
    <property type="entry name" value="DnaJ_C"/>
</dbReference>
<dbReference type="CDD" id="cd10747">
    <property type="entry name" value="DnaJ_C"/>
    <property type="match status" value="1"/>
</dbReference>
<evidence type="ECO:0000259" key="2">
    <source>
        <dbReference type="PROSITE" id="PS50076"/>
    </source>
</evidence>
<reference evidence="3" key="1">
    <citation type="submission" date="2016-06" db="UniProtKB">
        <authorList>
            <consortium name="WormBaseParasite"/>
        </authorList>
    </citation>
    <scope>IDENTIFICATION</scope>
</reference>
<dbReference type="PROSITE" id="PS00636">
    <property type="entry name" value="DNAJ_1"/>
    <property type="match status" value="1"/>
</dbReference>
<evidence type="ECO:0000256" key="1">
    <source>
        <dbReference type="ARBA" id="ARBA00022729"/>
    </source>
</evidence>
<keyword evidence="1" id="KW-0732">Signal</keyword>
<dbReference type="Gene3D" id="2.60.260.20">
    <property type="entry name" value="Urease metallochaperone UreE, N-terminal domain"/>
    <property type="match status" value="2"/>
</dbReference>
<dbReference type="GO" id="GO:0051082">
    <property type="term" value="F:unfolded protein binding"/>
    <property type="evidence" value="ECO:0007669"/>
    <property type="project" value="InterPro"/>
</dbReference>
<dbReference type="InterPro" id="IPR008971">
    <property type="entry name" value="HSP40/DnaJ_pept-bd"/>
</dbReference>
<dbReference type="PRINTS" id="PR00625">
    <property type="entry name" value="JDOMAIN"/>
</dbReference>
<dbReference type="Pfam" id="PF01556">
    <property type="entry name" value="DnaJ_C"/>
    <property type="match status" value="1"/>
</dbReference>
<feature type="domain" description="J" evidence="2">
    <location>
        <begin position="10"/>
        <end position="74"/>
    </location>
</feature>
<dbReference type="SMART" id="SM00271">
    <property type="entry name" value="DnaJ"/>
    <property type="match status" value="1"/>
</dbReference>
<dbReference type="InterPro" id="IPR018253">
    <property type="entry name" value="DnaJ_domain_CS"/>
</dbReference>
<dbReference type="InterPro" id="IPR051736">
    <property type="entry name" value="DnaJ-B11-like"/>
</dbReference>
<evidence type="ECO:0000313" key="3">
    <source>
        <dbReference type="WBParaSite" id="SSLN_0001894001-mRNA-1"/>
    </source>
</evidence>
<dbReference type="SUPFAM" id="SSF49493">
    <property type="entry name" value="HSP40/DnaJ peptide-binding domain"/>
    <property type="match status" value="2"/>
</dbReference>
<dbReference type="SUPFAM" id="SSF46565">
    <property type="entry name" value="Chaperone J-domain"/>
    <property type="match status" value="1"/>
</dbReference>
<dbReference type="Pfam" id="PF00226">
    <property type="entry name" value="DnaJ"/>
    <property type="match status" value="1"/>
</dbReference>
<dbReference type="CDD" id="cd06257">
    <property type="entry name" value="DnaJ"/>
    <property type="match status" value="1"/>
</dbReference>
<dbReference type="AlphaFoldDB" id="A0A183TP59"/>
<dbReference type="Gene3D" id="1.10.287.110">
    <property type="entry name" value="DnaJ domain"/>
    <property type="match status" value="1"/>
</dbReference>
<dbReference type="PANTHER" id="PTHR44298:SF1">
    <property type="entry name" value="DNAJ HOMOLOG SUBFAMILY B MEMBER 11"/>
    <property type="match status" value="1"/>
</dbReference>
<dbReference type="PROSITE" id="PS50076">
    <property type="entry name" value="DNAJ_2"/>
    <property type="match status" value="1"/>
</dbReference>
<dbReference type="PANTHER" id="PTHR44298">
    <property type="entry name" value="DNAJ HOMOLOG SUBFAMILY B MEMBER 11"/>
    <property type="match status" value="1"/>
</dbReference>
<dbReference type="InterPro" id="IPR001623">
    <property type="entry name" value="DnaJ_domain"/>
</dbReference>